<dbReference type="AlphaFoldDB" id="A0A1I3GCA5"/>
<dbReference type="InterPro" id="IPR036388">
    <property type="entry name" value="WH-like_DNA-bd_sf"/>
</dbReference>
<evidence type="ECO:0000256" key="3">
    <source>
        <dbReference type="ARBA" id="ARBA00005446"/>
    </source>
</evidence>
<feature type="domain" description="Helicase C-terminal" evidence="19">
    <location>
        <begin position="229"/>
        <end position="379"/>
    </location>
</feature>
<dbReference type="Pfam" id="PF16124">
    <property type="entry name" value="RecQ_Zn_bind"/>
    <property type="match status" value="1"/>
</dbReference>
<dbReference type="Gene3D" id="3.40.50.300">
    <property type="entry name" value="P-loop containing nucleotide triphosphate hydrolases"/>
    <property type="match status" value="2"/>
</dbReference>
<dbReference type="GO" id="GO:0009432">
    <property type="term" value="P:SOS response"/>
    <property type="evidence" value="ECO:0007669"/>
    <property type="project" value="UniProtKB-UniRule"/>
</dbReference>
<feature type="domain" description="Helicase ATP-binding" evidence="18">
    <location>
        <begin position="25"/>
        <end position="191"/>
    </location>
</feature>
<comment type="cofactor">
    <cofactor evidence="1">
        <name>Mg(2+)</name>
        <dbReference type="ChEBI" id="CHEBI:18420"/>
    </cofactor>
</comment>
<reference evidence="20 21" key="1">
    <citation type="submission" date="2016-10" db="EMBL/GenBank/DDBJ databases">
        <authorList>
            <person name="de Groot N.N."/>
        </authorList>
    </citation>
    <scope>NUCLEOTIDE SEQUENCE [LARGE SCALE GENOMIC DNA]</scope>
    <source>
        <strain evidence="20 21">CGMCC 1.11030</strain>
    </source>
</reference>
<organism evidence="20 21">
    <name type="scientific">Albimonas pacifica</name>
    <dbReference type="NCBI Taxonomy" id="1114924"/>
    <lineage>
        <taxon>Bacteria</taxon>
        <taxon>Pseudomonadati</taxon>
        <taxon>Pseudomonadota</taxon>
        <taxon>Alphaproteobacteria</taxon>
        <taxon>Rhodobacterales</taxon>
        <taxon>Paracoccaceae</taxon>
        <taxon>Albimonas</taxon>
    </lineage>
</organism>
<evidence type="ECO:0000256" key="6">
    <source>
        <dbReference type="ARBA" id="ARBA00022763"/>
    </source>
</evidence>
<evidence type="ECO:0000259" key="17">
    <source>
        <dbReference type="PROSITE" id="PS50967"/>
    </source>
</evidence>
<dbReference type="PANTHER" id="PTHR13710">
    <property type="entry name" value="DNA HELICASE RECQ FAMILY MEMBER"/>
    <property type="match status" value="1"/>
</dbReference>
<keyword evidence="12" id="KW-0233">DNA recombination</keyword>
<evidence type="ECO:0000256" key="7">
    <source>
        <dbReference type="ARBA" id="ARBA00022801"/>
    </source>
</evidence>
<dbReference type="RefSeq" id="WP_092859936.1">
    <property type="nucleotide sequence ID" value="NZ_FOQH01000005.1"/>
</dbReference>
<dbReference type="GO" id="GO:0005737">
    <property type="term" value="C:cytoplasm"/>
    <property type="evidence" value="ECO:0007669"/>
    <property type="project" value="TreeGrafter"/>
</dbReference>
<keyword evidence="21" id="KW-1185">Reference proteome</keyword>
<evidence type="ECO:0000313" key="20">
    <source>
        <dbReference type="EMBL" id="SFI21110.1"/>
    </source>
</evidence>
<evidence type="ECO:0000256" key="14">
    <source>
        <dbReference type="ARBA" id="ARBA00023235"/>
    </source>
</evidence>
<dbReference type="GO" id="GO:0043138">
    <property type="term" value="F:3'-5' DNA helicase activity"/>
    <property type="evidence" value="ECO:0007669"/>
    <property type="project" value="UniProtKB-EC"/>
</dbReference>
<dbReference type="CDD" id="cd17920">
    <property type="entry name" value="DEXHc_RecQ"/>
    <property type="match status" value="1"/>
</dbReference>
<dbReference type="STRING" id="1114924.SAMN05216258_10584"/>
<evidence type="ECO:0000259" key="18">
    <source>
        <dbReference type="PROSITE" id="PS51192"/>
    </source>
</evidence>
<dbReference type="GO" id="GO:0003677">
    <property type="term" value="F:DNA binding"/>
    <property type="evidence" value="ECO:0007669"/>
    <property type="project" value="UniProtKB-KW"/>
</dbReference>
<keyword evidence="9" id="KW-0862">Zinc</keyword>
<dbReference type="GO" id="GO:0006260">
    <property type="term" value="P:DNA replication"/>
    <property type="evidence" value="ECO:0007669"/>
    <property type="project" value="InterPro"/>
</dbReference>
<dbReference type="PROSITE" id="PS50967">
    <property type="entry name" value="HRDC"/>
    <property type="match status" value="2"/>
</dbReference>
<dbReference type="GO" id="GO:0046872">
    <property type="term" value="F:metal ion binding"/>
    <property type="evidence" value="ECO:0007669"/>
    <property type="project" value="UniProtKB-KW"/>
</dbReference>
<dbReference type="InterPro" id="IPR027417">
    <property type="entry name" value="P-loop_NTPase"/>
</dbReference>
<keyword evidence="6" id="KW-0227">DNA damage</keyword>
<dbReference type="EMBL" id="FOQH01000005">
    <property type="protein sequence ID" value="SFI21110.1"/>
    <property type="molecule type" value="Genomic_DNA"/>
</dbReference>
<gene>
    <name evidence="20" type="ORF">SAMN05216258_10584</name>
</gene>
<evidence type="ECO:0000256" key="10">
    <source>
        <dbReference type="ARBA" id="ARBA00022840"/>
    </source>
</evidence>
<dbReference type="GO" id="GO:0016787">
    <property type="term" value="F:hydrolase activity"/>
    <property type="evidence" value="ECO:0007669"/>
    <property type="project" value="UniProtKB-KW"/>
</dbReference>
<dbReference type="InterPro" id="IPR002121">
    <property type="entry name" value="HRDC_dom"/>
</dbReference>
<dbReference type="InterPro" id="IPR018982">
    <property type="entry name" value="RQC_domain"/>
</dbReference>
<protein>
    <recommendedName>
        <fullName evidence="16">DNA helicase RecQ</fullName>
        <ecNumber evidence="16">5.6.2.4</ecNumber>
    </recommendedName>
</protein>
<dbReference type="InterPro" id="IPR006293">
    <property type="entry name" value="DNA_helicase_ATP-dep_RecQ_bac"/>
</dbReference>
<dbReference type="PROSITE" id="PS51194">
    <property type="entry name" value="HELICASE_CTER"/>
    <property type="match status" value="1"/>
</dbReference>
<keyword evidence="5" id="KW-0547">Nucleotide-binding</keyword>
<dbReference type="FunFam" id="3.40.50.300:FF:001389">
    <property type="entry name" value="ATP-dependent DNA helicase RecQ"/>
    <property type="match status" value="1"/>
</dbReference>
<accession>A0A1I3GCA5</accession>
<name>A0A1I3GCA5_9RHOB</name>
<sequence>MPTPETLLKSVFGFDAFRPGQEEIVSAIEAGRNVLAIMPTGGGKSLCYQLPALAREGVTLVVSPLIALMRDQVAGLREAGVEAGALTSANTPQDNERIFEAIDRGALKLLYLAPERLASSRQLLARLPISLLAIDEAHCVSQWGHDFRPDYLRIGELRAALGNVQTAAFTATADEETRAEILRRLFDHDDAPLTDDVGGGGEDPAAPAVFLRGFDRPNLYLAFEAKASPRKQLMDFVLPRKGRSGIVYAGSRNKCEVLATALRAEGLDALPYHAGLDAETRSHTQDRFSREDGMVICATVAFGMGVDKPDIRFVAHADLPKSVESYYQEIGRAGRDGAPADTFTLYGVEDIKLRRLQIDESQAPEERKRADHQRLNALLALAEAPGCRRQTLLAYFGEARPQPCGNCDLCRKPPELFDGAVAAQKALSAIYRTGERFGVEHVVDVLLGKPNERGERLGHDRLSVFGIGKEFDRNAWRAILRQLLALGLAAVDGQTGGWRLTEDARPVLRGEKGLQLRKDALKARGAAKDDRRPAPAALVDEADEPLLAALKSLRRRLAEAQNAPAYIVFNDRSLIDMATKKPRTMDELATCHGVGAAKLARYGAEFLEVLTGAPAPEAHPTRIRAAAAGTGEVFDALHAAQLRLARGAQGTDKLLTCTNSTLSKVVERRPDSLEALAEVPGMGPQRAERFGPAFLSILAAAAEA</sequence>
<dbReference type="InterPro" id="IPR004589">
    <property type="entry name" value="DNA_helicase_ATP-dep_RecQ"/>
</dbReference>
<evidence type="ECO:0000256" key="13">
    <source>
        <dbReference type="ARBA" id="ARBA00023204"/>
    </source>
</evidence>
<feature type="domain" description="HRDC" evidence="17">
    <location>
        <begin position="540"/>
        <end position="620"/>
    </location>
</feature>
<dbReference type="GO" id="GO:0030894">
    <property type="term" value="C:replisome"/>
    <property type="evidence" value="ECO:0007669"/>
    <property type="project" value="TreeGrafter"/>
</dbReference>
<dbReference type="Pfam" id="PF00570">
    <property type="entry name" value="HRDC"/>
    <property type="match status" value="2"/>
</dbReference>
<evidence type="ECO:0000256" key="4">
    <source>
        <dbReference type="ARBA" id="ARBA00022723"/>
    </source>
</evidence>
<keyword evidence="13" id="KW-0234">DNA repair</keyword>
<dbReference type="InterPro" id="IPR014001">
    <property type="entry name" value="Helicase_ATP-bd"/>
</dbReference>
<keyword evidence="10" id="KW-0067">ATP-binding</keyword>
<dbReference type="GO" id="GO:0009378">
    <property type="term" value="F:four-way junction helicase activity"/>
    <property type="evidence" value="ECO:0007669"/>
    <property type="project" value="TreeGrafter"/>
</dbReference>
<dbReference type="InterPro" id="IPR011545">
    <property type="entry name" value="DEAD/DEAH_box_helicase_dom"/>
</dbReference>
<evidence type="ECO:0000256" key="16">
    <source>
        <dbReference type="NCBIfam" id="TIGR01389"/>
    </source>
</evidence>
<evidence type="ECO:0000256" key="2">
    <source>
        <dbReference type="ARBA" id="ARBA00001947"/>
    </source>
</evidence>
<dbReference type="Pfam" id="PF00271">
    <property type="entry name" value="Helicase_C"/>
    <property type="match status" value="1"/>
</dbReference>
<dbReference type="SUPFAM" id="SSF52540">
    <property type="entry name" value="P-loop containing nucleoside triphosphate hydrolases"/>
    <property type="match status" value="2"/>
</dbReference>
<keyword evidence="11" id="KW-0238">DNA-binding</keyword>
<keyword evidence="7" id="KW-0378">Hydrolase</keyword>
<dbReference type="SMART" id="SM00341">
    <property type="entry name" value="HRDC"/>
    <property type="match status" value="2"/>
</dbReference>
<dbReference type="InterPro" id="IPR001650">
    <property type="entry name" value="Helicase_C-like"/>
</dbReference>
<dbReference type="EC" id="5.6.2.4" evidence="16"/>
<evidence type="ECO:0000259" key="19">
    <source>
        <dbReference type="PROSITE" id="PS51194"/>
    </source>
</evidence>
<dbReference type="Gene3D" id="1.10.150.80">
    <property type="entry name" value="HRDC domain"/>
    <property type="match status" value="2"/>
</dbReference>
<dbReference type="InterPro" id="IPR010997">
    <property type="entry name" value="HRDC-like_sf"/>
</dbReference>
<dbReference type="SMART" id="SM00956">
    <property type="entry name" value="RQC"/>
    <property type="match status" value="1"/>
</dbReference>
<dbReference type="GO" id="GO:0006281">
    <property type="term" value="P:DNA repair"/>
    <property type="evidence" value="ECO:0007669"/>
    <property type="project" value="UniProtKB-KW"/>
</dbReference>
<dbReference type="InterPro" id="IPR044876">
    <property type="entry name" value="HRDC_dom_sf"/>
</dbReference>
<evidence type="ECO:0000256" key="11">
    <source>
        <dbReference type="ARBA" id="ARBA00023125"/>
    </source>
</evidence>
<dbReference type="FunFam" id="3.40.50.300:FF:000156">
    <property type="entry name" value="ATP-dependent DNA helicase recQ"/>
    <property type="match status" value="1"/>
</dbReference>
<evidence type="ECO:0000256" key="15">
    <source>
        <dbReference type="ARBA" id="ARBA00034617"/>
    </source>
</evidence>
<dbReference type="Proteomes" id="UP000199377">
    <property type="component" value="Unassembled WGS sequence"/>
</dbReference>
<evidence type="ECO:0000256" key="9">
    <source>
        <dbReference type="ARBA" id="ARBA00022833"/>
    </source>
</evidence>
<feature type="domain" description="HRDC" evidence="17">
    <location>
        <begin position="627"/>
        <end position="704"/>
    </location>
</feature>
<dbReference type="NCBIfam" id="TIGR00614">
    <property type="entry name" value="recQ_fam"/>
    <property type="match status" value="1"/>
</dbReference>
<comment type="catalytic activity">
    <reaction evidence="15">
        <text>Couples ATP hydrolysis with the unwinding of duplex DNA by translocating in the 3'-5' direction.</text>
        <dbReference type="EC" id="5.6.2.4"/>
    </reaction>
</comment>
<keyword evidence="14" id="KW-0413">Isomerase</keyword>
<keyword evidence="4" id="KW-0479">Metal-binding</keyword>
<dbReference type="PROSITE" id="PS51192">
    <property type="entry name" value="HELICASE_ATP_BIND_1"/>
    <property type="match status" value="1"/>
</dbReference>
<evidence type="ECO:0000256" key="1">
    <source>
        <dbReference type="ARBA" id="ARBA00001946"/>
    </source>
</evidence>
<comment type="cofactor">
    <cofactor evidence="2">
        <name>Zn(2+)</name>
        <dbReference type="ChEBI" id="CHEBI:29105"/>
    </cofactor>
</comment>
<evidence type="ECO:0000313" key="21">
    <source>
        <dbReference type="Proteomes" id="UP000199377"/>
    </source>
</evidence>
<dbReference type="PANTHER" id="PTHR13710:SF105">
    <property type="entry name" value="ATP-DEPENDENT DNA HELICASE Q1"/>
    <property type="match status" value="1"/>
</dbReference>
<dbReference type="SMART" id="SM00487">
    <property type="entry name" value="DEXDc"/>
    <property type="match status" value="1"/>
</dbReference>
<dbReference type="Pfam" id="PF00270">
    <property type="entry name" value="DEAD"/>
    <property type="match status" value="1"/>
</dbReference>
<dbReference type="GO" id="GO:0005524">
    <property type="term" value="F:ATP binding"/>
    <property type="evidence" value="ECO:0007669"/>
    <property type="project" value="UniProtKB-KW"/>
</dbReference>
<comment type="similarity">
    <text evidence="3">Belongs to the helicase family. RecQ subfamily.</text>
</comment>
<evidence type="ECO:0000256" key="12">
    <source>
        <dbReference type="ARBA" id="ARBA00023172"/>
    </source>
</evidence>
<dbReference type="NCBIfam" id="TIGR01389">
    <property type="entry name" value="recQ"/>
    <property type="match status" value="1"/>
</dbReference>
<dbReference type="Gene3D" id="1.10.10.10">
    <property type="entry name" value="Winged helix-like DNA-binding domain superfamily/Winged helix DNA-binding domain"/>
    <property type="match status" value="1"/>
</dbReference>
<keyword evidence="8 20" id="KW-0347">Helicase</keyword>
<dbReference type="GO" id="GO:0006310">
    <property type="term" value="P:DNA recombination"/>
    <property type="evidence" value="ECO:0007669"/>
    <property type="project" value="UniProtKB-UniRule"/>
</dbReference>
<evidence type="ECO:0000256" key="5">
    <source>
        <dbReference type="ARBA" id="ARBA00022741"/>
    </source>
</evidence>
<dbReference type="Pfam" id="PF09382">
    <property type="entry name" value="RQC"/>
    <property type="match status" value="1"/>
</dbReference>
<evidence type="ECO:0000256" key="8">
    <source>
        <dbReference type="ARBA" id="ARBA00022806"/>
    </source>
</evidence>
<dbReference type="OrthoDB" id="9760034at2"/>
<proteinExistence type="inferred from homology"/>
<dbReference type="SUPFAM" id="SSF47819">
    <property type="entry name" value="HRDC-like"/>
    <property type="match status" value="2"/>
</dbReference>
<dbReference type="GO" id="GO:0043590">
    <property type="term" value="C:bacterial nucleoid"/>
    <property type="evidence" value="ECO:0007669"/>
    <property type="project" value="TreeGrafter"/>
</dbReference>
<dbReference type="SMART" id="SM00490">
    <property type="entry name" value="HELICc"/>
    <property type="match status" value="1"/>
</dbReference>
<dbReference type="InterPro" id="IPR032284">
    <property type="entry name" value="RecQ_Zn-bd"/>
</dbReference>